<feature type="compositionally biased region" description="Acidic residues" evidence="1">
    <location>
        <begin position="19"/>
        <end position="30"/>
    </location>
</feature>
<feature type="region of interest" description="Disordered" evidence="1">
    <location>
        <begin position="285"/>
        <end position="313"/>
    </location>
</feature>
<feature type="domain" description="Aftiphilin clathrin-binding box" evidence="2">
    <location>
        <begin position="396"/>
        <end position="462"/>
    </location>
</feature>
<evidence type="ECO:0000259" key="2">
    <source>
        <dbReference type="Pfam" id="PF15045"/>
    </source>
</evidence>
<feature type="compositionally biased region" description="Basic and acidic residues" evidence="1">
    <location>
        <begin position="144"/>
        <end position="160"/>
    </location>
</feature>
<feature type="compositionally biased region" description="Basic and acidic residues" evidence="1">
    <location>
        <begin position="192"/>
        <end position="208"/>
    </location>
</feature>
<dbReference type="PANTHER" id="PTHR16156">
    <property type="entry name" value="AFTIPHILIN A-RELATED"/>
    <property type="match status" value="1"/>
</dbReference>
<feature type="compositionally biased region" description="Low complexity" evidence="1">
    <location>
        <begin position="1"/>
        <end position="11"/>
    </location>
</feature>
<sequence length="542" mass="59772">MAGSIPPLVSSSPPPLCAFDDDEEEDDDEFGMYNTAEEIDYNECITFKEKGENKQIGNKSRGEQDSTSQDSATDSGLCPDSEGMSPTPHSDDERMAHKPVVLSTHAVAALPNGHVISDCDGDLAKSDDDFGNFEFHASPAPHVAENRLHEETEKSPKPPEVENNYLFLPTNEEIEDEQTSAEFKAFPEEADNPERSSEIPVKPTKEIDLDSGGVFLPEFPALAEQSEIEDLQDIQKESISEISVALETELSETTKADDVKFEDEDDEFDDFTDFKVNFTNSLDLPEADQSDKISEHSKPISELEHSEDGGKSLQIPHLDESDDEFSNFADFSSSDCAFVSAQSSNSLESVSHIPFKLSDNTDLRTDCEFQDWVSAFPSDSEVMGDAAVVLLKPDDVVWMRLIPLESTPALSHQWAESLANRRLLTALSIDSRNILYMPWNNSAVPRFAANLSCGPLEPVKATEPLQPSPQPAVTTQPVTTQESVPDAHFDWVSSGLTNPLDYPKPVLNLPKTLSPEAETTLSSLPDLSFMRKTYIDFPINKG</sequence>
<proteinExistence type="predicted"/>
<organism evidence="3">
    <name type="scientific">Homalodisca liturata</name>
    <dbReference type="NCBI Taxonomy" id="320908"/>
    <lineage>
        <taxon>Eukaryota</taxon>
        <taxon>Metazoa</taxon>
        <taxon>Ecdysozoa</taxon>
        <taxon>Arthropoda</taxon>
        <taxon>Hexapoda</taxon>
        <taxon>Insecta</taxon>
        <taxon>Pterygota</taxon>
        <taxon>Neoptera</taxon>
        <taxon>Paraneoptera</taxon>
        <taxon>Hemiptera</taxon>
        <taxon>Auchenorrhyncha</taxon>
        <taxon>Membracoidea</taxon>
        <taxon>Cicadellidae</taxon>
        <taxon>Cicadellinae</taxon>
        <taxon>Proconiini</taxon>
        <taxon>Homalodisca</taxon>
    </lineage>
</organism>
<dbReference type="AlphaFoldDB" id="A0A1B6HQP6"/>
<feature type="region of interest" description="Disordered" evidence="1">
    <location>
        <begin position="1"/>
        <end position="35"/>
    </location>
</feature>
<reference evidence="3" key="1">
    <citation type="submission" date="2015-11" db="EMBL/GenBank/DDBJ databases">
        <title>De novo transcriptome assembly of four potential Pierce s Disease insect vectors from Arizona vineyards.</title>
        <authorList>
            <person name="Tassone E.E."/>
        </authorList>
    </citation>
    <scope>NUCLEOTIDE SEQUENCE</scope>
</reference>
<evidence type="ECO:0000313" key="3">
    <source>
        <dbReference type="EMBL" id="JAS76998.1"/>
    </source>
</evidence>
<feature type="compositionally biased region" description="Basic and acidic residues" evidence="1">
    <location>
        <begin position="289"/>
        <end position="310"/>
    </location>
</feature>
<feature type="region of interest" description="Disordered" evidence="1">
    <location>
        <begin position="113"/>
        <end position="163"/>
    </location>
</feature>
<feature type="compositionally biased region" description="Low complexity" evidence="1">
    <location>
        <begin position="65"/>
        <end position="75"/>
    </location>
</feature>
<dbReference type="GO" id="GO:0030276">
    <property type="term" value="F:clathrin binding"/>
    <property type="evidence" value="ECO:0007669"/>
    <property type="project" value="InterPro"/>
</dbReference>
<dbReference type="PANTHER" id="PTHR16156:SF10">
    <property type="entry name" value="AFTIPHILIN-RELATED"/>
    <property type="match status" value="1"/>
</dbReference>
<dbReference type="GO" id="GO:0032588">
    <property type="term" value="C:trans-Golgi network membrane"/>
    <property type="evidence" value="ECO:0007669"/>
    <property type="project" value="InterPro"/>
</dbReference>
<dbReference type="Pfam" id="PF15045">
    <property type="entry name" value="Clathrin_bdg"/>
    <property type="match status" value="1"/>
</dbReference>
<gene>
    <name evidence="3" type="ORF">g.18961</name>
</gene>
<feature type="region of interest" description="Disordered" evidence="1">
    <location>
        <begin position="185"/>
        <end position="212"/>
    </location>
</feature>
<dbReference type="InterPro" id="IPR029205">
    <property type="entry name" value="Clathrin-bd"/>
</dbReference>
<dbReference type="EMBL" id="GECU01030708">
    <property type="protein sequence ID" value="JAS76998.1"/>
    <property type="molecule type" value="Transcribed_RNA"/>
</dbReference>
<protein>
    <recommendedName>
        <fullName evidence="2">Aftiphilin clathrin-binding box domain-containing protein</fullName>
    </recommendedName>
</protein>
<evidence type="ECO:0000256" key="1">
    <source>
        <dbReference type="SAM" id="MobiDB-lite"/>
    </source>
</evidence>
<dbReference type="InterPro" id="IPR046359">
    <property type="entry name" value="Aftin-like"/>
</dbReference>
<name>A0A1B6HQP6_9HEMI</name>
<accession>A0A1B6HQP6</accession>
<feature type="region of interest" description="Disordered" evidence="1">
    <location>
        <begin position="52"/>
        <end position="100"/>
    </location>
</feature>
<dbReference type="GO" id="GO:0030121">
    <property type="term" value="C:AP-1 adaptor complex"/>
    <property type="evidence" value="ECO:0007669"/>
    <property type="project" value="TreeGrafter"/>
</dbReference>